<proteinExistence type="predicted"/>
<feature type="compositionally biased region" description="Low complexity" evidence="2">
    <location>
        <begin position="921"/>
        <end position="937"/>
    </location>
</feature>
<dbReference type="OrthoDB" id="5525978at2"/>
<protein>
    <submittedName>
        <fullName evidence="3">Uncharacterized protein</fullName>
    </submittedName>
</protein>
<dbReference type="PANTHER" id="PTHR12558:SF13">
    <property type="entry name" value="CELL DIVISION CYCLE PROTEIN 27 HOMOLOG"/>
    <property type="match status" value="1"/>
</dbReference>
<comment type="caution">
    <text evidence="3">The sequence shown here is derived from an EMBL/GenBank/DDBJ whole genome shotgun (WGS) entry which is preliminary data.</text>
</comment>
<dbReference type="SUPFAM" id="SSF48452">
    <property type="entry name" value="TPR-like"/>
    <property type="match status" value="2"/>
</dbReference>
<feature type="repeat" description="TPR" evidence="1">
    <location>
        <begin position="685"/>
        <end position="718"/>
    </location>
</feature>
<evidence type="ECO:0000256" key="2">
    <source>
        <dbReference type="SAM" id="MobiDB-lite"/>
    </source>
</evidence>
<dbReference type="Proteomes" id="UP000321046">
    <property type="component" value="Unassembled WGS sequence"/>
</dbReference>
<dbReference type="Gene3D" id="1.25.40.10">
    <property type="entry name" value="Tetratricopeptide repeat domain"/>
    <property type="match status" value="3"/>
</dbReference>
<dbReference type="PANTHER" id="PTHR12558">
    <property type="entry name" value="CELL DIVISION CYCLE 16,23,27"/>
    <property type="match status" value="1"/>
</dbReference>
<feature type="repeat" description="TPR" evidence="1">
    <location>
        <begin position="614"/>
        <end position="647"/>
    </location>
</feature>
<evidence type="ECO:0000313" key="3">
    <source>
        <dbReference type="EMBL" id="TXD40820.1"/>
    </source>
</evidence>
<accession>A0A5C6XR74</accession>
<dbReference type="SMART" id="SM00028">
    <property type="entry name" value="TPR"/>
    <property type="match status" value="7"/>
</dbReference>
<evidence type="ECO:0000256" key="1">
    <source>
        <dbReference type="PROSITE-ProRule" id="PRU00339"/>
    </source>
</evidence>
<name>A0A5C6XR74_9DELT</name>
<evidence type="ECO:0000313" key="4">
    <source>
        <dbReference type="Proteomes" id="UP000321046"/>
    </source>
</evidence>
<dbReference type="EMBL" id="VOSL01000023">
    <property type="protein sequence ID" value="TXD40820.1"/>
    <property type="molecule type" value="Genomic_DNA"/>
</dbReference>
<dbReference type="InterPro" id="IPR019734">
    <property type="entry name" value="TPR_rpt"/>
</dbReference>
<sequence>MEPSTPQDAHNPLGLALDFMFGRGYLWAERQPISDWITLESLRMEIPDLKFPFDARSGLDRFRHTRAWVREAEFAISEVGLGDLLSEAAATLEGFEELQVRFLEDAAHVSLRLKAFGADSYLSFRAALIPPEPARADEVHLSLYDYRAYGALPYPARLVAYELISSLLNAPGLRAPGRGKSFRVGLAGDIVIFRPLKLLFLHVFPRVGWKLPNLSGVVLESARIRPGVLTVRAVSEDAPVGSRGKGGLVASGEGARALASYEAKELFSHADQALFDGQVRQAIALLGSYRDLYGLHPELVTRQLDCLVADPTPAHLAEAESLRRELVQEDDQNLAAALVAPSLAIAAGRDDARVMEAYEALSKVLRQRQDTRDWVLCELAIARRLAADEPERCAQRLREVLRLDPRNRPALELLSQVYERTGERAGLEEALKRLTGVYSDRQTLKATYLKLARHLMDRQGDLAESRMYLERVLRLDPTELDALHTLGESYVLGGEPLRALKAFGSAARAAQADGEHARASRLYQRVGQIWFEELEDASQALLSMRRALSLSASADGDLPQERAEQLEWAGAMCEVLERDEEATDYLTELLPMRERAYELARGTDDEAERARALLGTHRRLGEIYERRRRLEAAASHMRRVLEIDAQDEGARHWMIDYLRQAGQPEELIALYRQLIAGAGSAEQSVTLLEELAQLYSSLGLVEDAQEQLRAALALQPEDPELRATLIELLTRHRRYETLREALDELLSQATERQTRWELGVALGQACAMAEQWDAAARAYLQAVQLMPAERVSLQGAAEALAALVDAEGSEAPAPIGAQKVGRLLENVLIRLAEIETAQGARREILLRIAMLAEERGDRAAAAEARERARALQSDDEDGAVSEGVDRRLDAMLDSLTGPGFEEVLGAGALNEPERSTEAPERAAPSPEAAAPTPGPAARGEDEVGRFRQRFESMLKRPAKLPRADQVDDGSALGKVLKGVRREASGEGDTRKVVVPPPAQPRSDGAPASQAARGEEAPAPEAPSEMFPSDDLRKTAPDLAPTTSPHVHPAQLALNELEEARLSDDPSRVAGALEIVLELTQADGGELLGSARRLGLQRELGELLYYELEDPVGARRHLEAVRDADPQGLGKSVGVVNALEAIYEEEGDVGARLRLLETRLEAAESSEMATTYRLLIAQLIWDERADAEAASVWLHQVLEGDPRHEAAHRLLADMALDAQSWTQAARHLEVVVQVAGGGIDAVETERELAELLLHKLDNPKDARTHYERVLKAAPGDAMALEGVKSCQAALDDWKGYVESLARELGLLLGKPQGLSIKEMMRLKADEVAVALRVPASQIVADAAHIVETHIERPEAARRLWGLAFGLWPEHVEALERRIALNRAAEQWADLAADLEAYAVMLLDAGQRFEALVEAAGLHQHHLQDDATARALYAEAVALVEGRDPVPENLDEVRRALKALQAGGDDV</sequence>
<reference evidence="3 4" key="1">
    <citation type="submission" date="2019-08" db="EMBL/GenBank/DDBJ databases">
        <title>Bradymonadales sp. TMQ2.</title>
        <authorList>
            <person name="Liang Q."/>
        </authorList>
    </citation>
    <scope>NUCLEOTIDE SEQUENCE [LARGE SCALE GENOMIC DNA]</scope>
    <source>
        <strain evidence="3 4">TMQ2</strain>
    </source>
</reference>
<gene>
    <name evidence="3" type="ORF">FRC96_05100</name>
</gene>
<feature type="region of interest" description="Disordered" evidence="2">
    <location>
        <begin position="910"/>
        <end position="941"/>
    </location>
</feature>
<dbReference type="InterPro" id="IPR011990">
    <property type="entry name" value="TPR-like_helical_dom_sf"/>
</dbReference>
<feature type="region of interest" description="Disordered" evidence="2">
    <location>
        <begin position="979"/>
        <end position="1045"/>
    </location>
</feature>
<dbReference type="PROSITE" id="PS50005">
    <property type="entry name" value="TPR"/>
    <property type="match status" value="2"/>
</dbReference>
<organism evidence="3 4">
    <name type="scientific">Lujinxingia vulgaris</name>
    <dbReference type="NCBI Taxonomy" id="2600176"/>
    <lineage>
        <taxon>Bacteria</taxon>
        <taxon>Deltaproteobacteria</taxon>
        <taxon>Bradymonadales</taxon>
        <taxon>Lujinxingiaceae</taxon>
        <taxon>Lujinxingia</taxon>
    </lineage>
</organism>
<feature type="compositionally biased region" description="Basic and acidic residues" evidence="2">
    <location>
        <begin position="979"/>
        <end position="991"/>
    </location>
</feature>
<dbReference type="Pfam" id="PF13181">
    <property type="entry name" value="TPR_8"/>
    <property type="match status" value="1"/>
</dbReference>
<feature type="region of interest" description="Disordered" evidence="2">
    <location>
        <begin position="954"/>
        <end position="973"/>
    </location>
</feature>
<keyword evidence="1" id="KW-0802">TPR repeat</keyword>
<dbReference type="RefSeq" id="WP_146973409.1">
    <property type="nucleotide sequence ID" value="NZ_VOSL01000023.1"/>
</dbReference>
<feature type="compositionally biased region" description="Basic and acidic residues" evidence="2">
    <location>
        <begin position="911"/>
        <end position="920"/>
    </location>
</feature>